<comment type="caution">
    <text evidence="2">The sequence shown here is derived from an EMBL/GenBank/DDBJ whole genome shotgun (WGS) entry which is preliminary data.</text>
</comment>
<keyword evidence="3" id="KW-1185">Reference proteome</keyword>
<dbReference type="Pfam" id="PF16732">
    <property type="entry name" value="ComP_DUS"/>
    <property type="match status" value="1"/>
</dbReference>
<evidence type="ECO:0008006" key="4">
    <source>
        <dbReference type="Google" id="ProtNLM"/>
    </source>
</evidence>
<protein>
    <recommendedName>
        <fullName evidence="4">Type IV pilin</fullName>
    </recommendedName>
</protein>
<evidence type="ECO:0000313" key="3">
    <source>
        <dbReference type="Proteomes" id="UP000244906"/>
    </source>
</evidence>
<dbReference type="NCBIfam" id="TIGR02532">
    <property type="entry name" value="IV_pilin_GFxxxE"/>
    <property type="match status" value="1"/>
</dbReference>
<dbReference type="PROSITE" id="PS00409">
    <property type="entry name" value="PROKAR_NTER_METHYL"/>
    <property type="match status" value="1"/>
</dbReference>
<dbReference type="OrthoDB" id="5296638at2"/>
<organism evidence="2 3">
    <name type="scientific">Pelagibaculum spongiae</name>
    <dbReference type="NCBI Taxonomy" id="2080658"/>
    <lineage>
        <taxon>Bacteria</taxon>
        <taxon>Pseudomonadati</taxon>
        <taxon>Pseudomonadota</taxon>
        <taxon>Gammaproteobacteria</taxon>
        <taxon>Oceanospirillales</taxon>
        <taxon>Pelagibaculum</taxon>
    </lineage>
</organism>
<dbReference type="Pfam" id="PF07963">
    <property type="entry name" value="N_methyl"/>
    <property type="match status" value="1"/>
</dbReference>
<dbReference type="Gene3D" id="3.30.700.10">
    <property type="entry name" value="Glycoprotein, Type 4 Pilin"/>
    <property type="match status" value="1"/>
</dbReference>
<dbReference type="Proteomes" id="UP000244906">
    <property type="component" value="Unassembled WGS sequence"/>
</dbReference>
<dbReference type="InterPro" id="IPR012902">
    <property type="entry name" value="N_methyl_site"/>
</dbReference>
<name>A0A2V1H2L4_9GAMM</name>
<gene>
    <name evidence="2" type="ORF">DC094_07635</name>
</gene>
<dbReference type="GO" id="GO:0043683">
    <property type="term" value="P:type IV pilus assembly"/>
    <property type="evidence" value="ECO:0007669"/>
    <property type="project" value="InterPro"/>
</dbReference>
<evidence type="ECO:0000256" key="1">
    <source>
        <dbReference type="SAM" id="Phobius"/>
    </source>
</evidence>
<sequence length="136" mass="14987">MLGNRSRRSKGFTLVELMIVIAIVGILAAIAYPSYNRQVMQTRRTDAITGINEAAQFLQRCYSDYYAFNHANCTGFFPYDSAEKLYRVTVNATATAYTLTATPQGTQTSDTICANFTLNQARTRGISGTGSVAECW</sequence>
<keyword evidence="1" id="KW-1133">Transmembrane helix</keyword>
<reference evidence="2 3" key="1">
    <citation type="submission" date="2018-04" db="EMBL/GenBank/DDBJ databases">
        <title>Thalassorhabdus spongiae gen. nov., sp. nov., isolated from a marine sponge in South-West Iceland.</title>
        <authorList>
            <person name="Knobloch S."/>
            <person name="Daussin A."/>
            <person name="Johannsson R."/>
            <person name="Marteinsson V.T."/>
        </authorList>
    </citation>
    <scope>NUCLEOTIDE SEQUENCE [LARGE SCALE GENOMIC DNA]</scope>
    <source>
        <strain evidence="2 3">Hp12</strain>
    </source>
</reference>
<proteinExistence type="predicted"/>
<dbReference type="SUPFAM" id="SSF54523">
    <property type="entry name" value="Pili subunits"/>
    <property type="match status" value="1"/>
</dbReference>
<dbReference type="EMBL" id="QDDL01000002">
    <property type="protein sequence ID" value="PVZ70692.1"/>
    <property type="molecule type" value="Genomic_DNA"/>
</dbReference>
<accession>A0A2V1H2L4</accession>
<dbReference type="PANTHER" id="PTHR30093:SF47">
    <property type="entry name" value="TYPE IV PILUS NON-CORE MINOR PILIN PILE"/>
    <property type="match status" value="1"/>
</dbReference>
<dbReference type="InterPro" id="IPR031982">
    <property type="entry name" value="PilE-like"/>
</dbReference>
<dbReference type="PANTHER" id="PTHR30093">
    <property type="entry name" value="GENERAL SECRETION PATHWAY PROTEIN G"/>
    <property type="match status" value="1"/>
</dbReference>
<dbReference type="AlphaFoldDB" id="A0A2V1H2L4"/>
<evidence type="ECO:0000313" key="2">
    <source>
        <dbReference type="EMBL" id="PVZ70692.1"/>
    </source>
</evidence>
<feature type="transmembrane region" description="Helical" evidence="1">
    <location>
        <begin position="12"/>
        <end position="35"/>
    </location>
</feature>
<keyword evidence="1" id="KW-0812">Transmembrane</keyword>
<keyword evidence="1" id="KW-0472">Membrane</keyword>
<dbReference type="InterPro" id="IPR045584">
    <property type="entry name" value="Pilin-like"/>
</dbReference>